<dbReference type="Gene3D" id="1.10.760.10">
    <property type="entry name" value="Cytochrome c-like domain"/>
    <property type="match status" value="1"/>
</dbReference>
<accession>A0A150XL79</accession>
<evidence type="ECO:0000313" key="8">
    <source>
        <dbReference type="EMBL" id="KYG79499.1"/>
    </source>
</evidence>
<gene>
    <name evidence="8" type="ORF">AWW67_13000</name>
</gene>
<dbReference type="GO" id="GO:0020037">
    <property type="term" value="F:heme binding"/>
    <property type="evidence" value="ECO:0007669"/>
    <property type="project" value="InterPro"/>
</dbReference>
<dbReference type="PROSITE" id="PS51007">
    <property type="entry name" value="CYTC"/>
    <property type="match status" value="1"/>
</dbReference>
<dbReference type="InterPro" id="IPR036909">
    <property type="entry name" value="Cyt_c-like_dom_sf"/>
</dbReference>
<dbReference type="GO" id="GO:0009055">
    <property type="term" value="F:electron transfer activity"/>
    <property type="evidence" value="ECO:0007669"/>
    <property type="project" value="InterPro"/>
</dbReference>
<dbReference type="GO" id="GO:0046872">
    <property type="term" value="F:metal ion binding"/>
    <property type="evidence" value="ECO:0007669"/>
    <property type="project" value="UniProtKB-KW"/>
</dbReference>
<organism evidence="8 9">
    <name type="scientific">Roseivirga seohaensis</name>
    <dbReference type="NCBI Taxonomy" id="1914963"/>
    <lineage>
        <taxon>Bacteria</taxon>
        <taxon>Pseudomonadati</taxon>
        <taxon>Bacteroidota</taxon>
        <taxon>Cytophagia</taxon>
        <taxon>Cytophagales</taxon>
        <taxon>Roseivirgaceae</taxon>
        <taxon>Roseivirga</taxon>
    </lineage>
</organism>
<evidence type="ECO:0000256" key="2">
    <source>
        <dbReference type="ARBA" id="ARBA00022723"/>
    </source>
</evidence>
<dbReference type="SUPFAM" id="SSF46626">
    <property type="entry name" value="Cytochrome c"/>
    <property type="match status" value="1"/>
</dbReference>
<dbReference type="AlphaFoldDB" id="A0A150XL79"/>
<evidence type="ECO:0000313" key="9">
    <source>
        <dbReference type="Proteomes" id="UP000075663"/>
    </source>
</evidence>
<dbReference type="STRING" id="1914963.AWW67_13000"/>
<dbReference type="InterPro" id="IPR009056">
    <property type="entry name" value="Cyt_c-like_dom"/>
</dbReference>
<feature type="signal peptide" evidence="6">
    <location>
        <begin position="1"/>
        <end position="25"/>
    </location>
</feature>
<feature type="domain" description="Cytochrome c" evidence="7">
    <location>
        <begin position="51"/>
        <end position="136"/>
    </location>
</feature>
<dbReference type="PANTHER" id="PTHR40394:SF2">
    <property type="entry name" value="QUINOL:CYTOCHROME C OXIDOREDUCTASE MEMBRANE PROTEIN"/>
    <property type="match status" value="1"/>
</dbReference>
<dbReference type="Proteomes" id="UP000075663">
    <property type="component" value="Unassembled WGS sequence"/>
</dbReference>
<dbReference type="EMBL" id="LRPB01000049">
    <property type="protein sequence ID" value="KYG79499.1"/>
    <property type="molecule type" value="Genomic_DNA"/>
</dbReference>
<comment type="caution">
    <text evidence="8">The sequence shown here is derived from an EMBL/GenBank/DDBJ whole genome shotgun (WGS) entry which is preliminary data.</text>
</comment>
<feature type="region of interest" description="Disordered" evidence="5">
    <location>
        <begin position="22"/>
        <end position="44"/>
    </location>
</feature>
<protein>
    <submittedName>
        <fullName evidence="8">Cytochrome c class I</fullName>
    </submittedName>
</protein>
<proteinExistence type="predicted"/>
<evidence type="ECO:0000259" key="7">
    <source>
        <dbReference type="PROSITE" id="PS51007"/>
    </source>
</evidence>
<reference evidence="8 9" key="1">
    <citation type="submission" date="2016-01" db="EMBL/GenBank/DDBJ databases">
        <title>Genome sequencing of Roseivirga seohaensis SW-152.</title>
        <authorList>
            <person name="Selvaratnam C."/>
            <person name="Thevarajoo S."/>
            <person name="Goh K.M."/>
            <person name="Ee R."/>
            <person name="Chan K.-G."/>
            <person name="Chong C.S."/>
        </authorList>
    </citation>
    <scope>NUCLEOTIDE SEQUENCE [LARGE SCALE GENOMIC DNA]</scope>
    <source>
        <strain evidence="8 9">SW-152</strain>
    </source>
</reference>
<keyword evidence="3 4" id="KW-0408">Iron</keyword>
<evidence type="ECO:0000256" key="3">
    <source>
        <dbReference type="ARBA" id="ARBA00023004"/>
    </source>
</evidence>
<keyword evidence="1 4" id="KW-0349">Heme</keyword>
<dbReference type="Pfam" id="PF13442">
    <property type="entry name" value="Cytochrome_CBB3"/>
    <property type="match status" value="1"/>
</dbReference>
<name>A0A150XL79_9BACT</name>
<keyword evidence="2 4" id="KW-0479">Metal-binding</keyword>
<evidence type="ECO:0000256" key="5">
    <source>
        <dbReference type="SAM" id="MobiDB-lite"/>
    </source>
</evidence>
<evidence type="ECO:0000256" key="4">
    <source>
        <dbReference type="PROSITE-ProRule" id="PRU00433"/>
    </source>
</evidence>
<evidence type="ECO:0000256" key="6">
    <source>
        <dbReference type="SAM" id="SignalP"/>
    </source>
</evidence>
<feature type="chain" id="PRO_5007574828" evidence="6">
    <location>
        <begin position="26"/>
        <end position="137"/>
    </location>
</feature>
<evidence type="ECO:0000256" key="1">
    <source>
        <dbReference type="ARBA" id="ARBA00022617"/>
    </source>
</evidence>
<dbReference type="PANTHER" id="PTHR40394">
    <property type="entry name" value="LIPOPROTEIN-RELATED"/>
    <property type="match status" value="1"/>
</dbReference>
<keyword evidence="6" id="KW-0732">Signal</keyword>
<sequence length="137" mass="15176">MKIFTLILVFSVLSFLAFSSSNTHTSDQQKGPWKSPKEADGLKNPFVDNTTELLKGKKLYNQMCAVCHGAKGKGDGVAGAALNPKPTNFTSASVQAQTDGAIFWKITEGRSPMASYKTILKEEQRWQLVNYLRTFKK</sequence>